<dbReference type="EMBL" id="CP032330">
    <property type="protein sequence ID" value="QCO02758.1"/>
    <property type="molecule type" value="Genomic_DNA"/>
</dbReference>
<dbReference type="PROSITE" id="PS51257">
    <property type="entry name" value="PROKAR_LIPOPROTEIN"/>
    <property type="match status" value="1"/>
</dbReference>
<keyword evidence="1" id="KW-0472">Membrane</keyword>
<feature type="transmembrane region" description="Helical" evidence="1">
    <location>
        <begin position="25"/>
        <end position="45"/>
    </location>
</feature>
<protein>
    <submittedName>
        <fullName evidence="2">Uncharacterized protein</fullName>
    </submittedName>
</protein>
<organism evidence="2 3">
    <name type="scientific">Azospirillum brasilense</name>
    <dbReference type="NCBI Taxonomy" id="192"/>
    <lineage>
        <taxon>Bacteria</taxon>
        <taxon>Pseudomonadati</taxon>
        <taxon>Pseudomonadota</taxon>
        <taxon>Alphaproteobacteria</taxon>
        <taxon>Rhodospirillales</taxon>
        <taxon>Azospirillaceae</taxon>
        <taxon>Azospirillum</taxon>
    </lineage>
</organism>
<evidence type="ECO:0000256" key="1">
    <source>
        <dbReference type="SAM" id="Phobius"/>
    </source>
</evidence>
<dbReference type="Proteomes" id="UP000298596">
    <property type="component" value="Chromosome"/>
</dbReference>
<name>A0A4D8PZG3_AZOBR</name>
<keyword evidence="1" id="KW-1133">Transmembrane helix</keyword>
<reference evidence="2 3" key="1">
    <citation type="submission" date="2018-09" db="EMBL/GenBank/DDBJ databases">
        <title>Whole genome based analysis of evolution and adaptive divergence in Indian and Brazilian strains of Azospirillum brasilense.</title>
        <authorList>
            <person name="Singh C."/>
            <person name="Tripathi A.K."/>
        </authorList>
    </citation>
    <scope>NUCLEOTIDE SEQUENCE [LARGE SCALE GENOMIC DNA]</scope>
    <source>
        <strain evidence="2 3">MTCC4036</strain>
    </source>
</reference>
<evidence type="ECO:0000313" key="2">
    <source>
        <dbReference type="EMBL" id="QCO02758.1"/>
    </source>
</evidence>
<accession>A0A4D8PZG3</accession>
<dbReference type="AlphaFoldDB" id="A0A4D8PZG3"/>
<evidence type="ECO:0000313" key="3">
    <source>
        <dbReference type="Proteomes" id="UP000298596"/>
    </source>
</evidence>
<feature type="transmembrane region" description="Helical" evidence="1">
    <location>
        <begin position="51"/>
        <end position="73"/>
    </location>
</feature>
<proteinExistence type="predicted"/>
<gene>
    <name evidence="2" type="ORF">D3867_12470</name>
</gene>
<keyword evidence="1" id="KW-0812">Transmembrane</keyword>
<sequence length="184" mass="20273">MGIQLMRSEKNDDTLIAYSSKTQQLCLLAAAACLASYGLYLIISFDLTQVRAWIGIAVIVVASHEFMVVLATVPYKGPLIKADETGLFIYGQTVSPIRWEDIASAEHGSLWGAKRAPSMYVLRVSKDSRHLIRPSRANFYTGRVLRLSSFGTTASGTDIRRVLKARVPALLWHIESDATDKEAG</sequence>